<name>A0AAP2DJD5_9BACT</name>
<organism evidence="7 8">
    <name type="scientific">Chryseosolibacter histidini</name>
    <dbReference type="NCBI Taxonomy" id="2782349"/>
    <lineage>
        <taxon>Bacteria</taxon>
        <taxon>Pseudomonadati</taxon>
        <taxon>Bacteroidota</taxon>
        <taxon>Cytophagia</taxon>
        <taxon>Cytophagales</taxon>
        <taxon>Chryseotaleaceae</taxon>
        <taxon>Chryseosolibacter</taxon>
    </lineage>
</organism>
<dbReference type="InterPro" id="IPR023485">
    <property type="entry name" value="Ptyr_pPase"/>
</dbReference>
<evidence type="ECO:0000256" key="4">
    <source>
        <dbReference type="ARBA" id="ARBA00022912"/>
    </source>
</evidence>
<keyword evidence="3" id="KW-0378">Hydrolase</keyword>
<proteinExistence type="inferred from homology"/>
<evidence type="ECO:0000256" key="3">
    <source>
        <dbReference type="ARBA" id="ARBA00022801"/>
    </source>
</evidence>
<evidence type="ECO:0000259" key="6">
    <source>
        <dbReference type="SMART" id="SM00226"/>
    </source>
</evidence>
<reference evidence="7 8" key="1">
    <citation type="submission" date="2021-05" db="EMBL/GenBank/DDBJ databases">
        <title>A Polyphasic approach of four new species of the genus Ohtaekwangia: Ohtaekwangia histidinii sp. nov., Ohtaekwangia cretensis sp. nov., Ohtaekwangia indiensis sp. nov., Ohtaekwangia reichenbachii sp. nov. from diverse environment.</title>
        <authorList>
            <person name="Octaviana S."/>
        </authorList>
    </citation>
    <scope>NUCLEOTIDE SEQUENCE [LARGE SCALE GENOMIC DNA]</scope>
    <source>
        <strain evidence="7 8">PWU4</strain>
    </source>
</reference>
<protein>
    <recommendedName>
        <fullName evidence="2">protein-tyrosine-phosphatase</fullName>
        <ecNumber evidence="2">3.1.3.48</ecNumber>
    </recommendedName>
</protein>
<dbReference type="Pfam" id="PF01451">
    <property type="entry name" value="LMWPc"/>
    <property type="match status" value="1"/>
</dbReference>
<dbReference type="GO" id="GO:0004725">
    <property type="term" value="F:protein tyrosine phosphatase activity"/>
    <property type="evidence" value="ECO:0007669"/>
    <property type="project" value="UniProtKB-EC"/>
</dbReference>
<dbReference type="EC" id="3.1.3.48" evidence="2"/>
<dbReference type="Gene3D" id="3.40.50.2300">
    <property type="match status" value="1"/>
</dbReference>
<sequence length="157" mass="17744">MGKVRVLFVCLGNICRSPLAEAIFKHKVKARGWEQWIEADSCGTSNYHIGDSPDPRTIANASKNGVVIDHCGRQLSIEDLNDFDHILAMDNSNYNNILRLPGSEAYAHKVQLMRNFDPAGKGEVPDPYYGGEKGFQEVFDILDRTMEKFLDQLEKNR</sequence>
<feature type="active site" description="Nucleophile" evidence="5">
    <location>
        <position position="10"/>
    </location>
</feature>
<dbReference type="SUPFAM" id="SSF52788">
    <property type="entry name" value="Phosphotyrosine protein phosphatases I"/>
    <property type="match status" value="1"/>
</dbReference>
<dbReference type="PANTHER" id="PTHR11717:SF7">
    <property type="entry name" value="LOW MOLECULAR WEIGHT PHOSPHOTYROSINE PROTEIN PHOSPHATASE"/>
    <property type="match status" value="1"/>
</dbReference>
<gene>
    <name evidence="7" type="ORF">KK083_05410</name>
</gene>
<feature type="active site" description="Proton donor" evidence="5">
    <location>
        <position position="126"/>
    </location>
</feature>
<evidence type="ECO:0000256" key="2">
    <source>
        <dbReference type="ARBA" id="ARBA00013064"/>
    </source>
</evidence>
<comment type="similarity">
    <text evidence="1">Belongs to the low molecular weight phosphotyrosine protein phosphatase family.</text>
</comment>
<evidence type="ECO:0000256" key="1">
    <source>
        <dbReference type="ARBA" id="ARBA00011063"/>
    </source>
</evidence>
<evidence type="ECO:0000256" key="5">
    <source>
        <dbReference type="PIRSR" id="PIRSR617867-1"/>
    </source>
</evidence>
<evidence type="ECO:0000313" key="7">
    <source>
        <dbReference type="EMBL" id="MBT1696302.1"/>
    </source>
</evidence>
<dbReference type="PRINTS" id="PR00719">
    <property type="entry name" value="LMWPTPASE"/>
</dbReference>
<accession>A0AAP2DJD5</accession>
<dbReference type="RefSeq" id="WP_254161488.1">
    <property type="nucleotide sequence ID" value="NZ_JAHESF010000004.1"/>
</dbReference>
<evidence type="ECO:0000313" key="8">
    <source>
        <dbReference type="Proteomes" id="UP001319200"/>
    </source>
</evidence>
<dbReference type="InterPro" id="IPR017867">
    <property type="entry name" value="Tyr_phospatase_low_mol_wt"/>
</dbReference>
<feature type="active site" evidence="5">
    <location>
        <position position="16"/>
    </location>
</feature>
<dbReference type="InterPro" id="IPR050438">
    <property type="entry name" value="LMW_PTPase"/>
</dbReference>
<dbReference type="CDD" id="cd16343">
    <property type="entry name" value="LMWPTP"/>
    <property type="match status" value="1"/>
</dbReference>
<keyword evidence="4" id="KW-0904">Protein phosphatase</keyword>
<dbReference type="AlphaFoldDB" id="A0AAP2DJD5"/>
<keyword evidence="8" id="KW-1185">Reference proteome</keyword>
<dbReference type="SMART" id="SM00226">
    <property type="entry name" value="LMWPc"/>
    <property type="match status" value="1"/>
</dbReference>
<dbReference type="PANTHER" id="PTHR11717">
    <property type="entry name" value="LOW MOLECULAR WEIGHT PROTEIN TYROSINE PHOSPHATASE"/>
    <property type="match status" value="1"/>
</dbReference>
<dbReference type="InterPro" id="IPR036196">
    <property type="entry name" value="Ptyr_pPase_sf"/>
</dbReference>
<dbReference type="Proteomes" id="UP001319200">
    <property type="component" value="Unassembled WGS sequence"/>
</dbReference>
<comment type="caution">
    <text evidence="7">The sequence shown here is derived from an EMBL/GenBank/DDBJ whole genome shotgun (WGS) entry which is preliminary data.</text>
</comment>
<dbReference type="EMBL" id="JAHESF010000004">
    <property type="protein sequence ID" value="MBT1696302.1"/>
    <property type="molecule type" value="Genomic_DNA"/>
</dbReference>
<feature type="domain" description="Phosphotyrosine protein phosphatase I" evidence="6">
    <location>
        <begin position="4"/>
        <end position="152"/>
    </location>
</feature>